<evidence type="ECO:0000256" key="4">
    <source>
        <dbReference type="ARBA" id="ARBA00022833"/>
    </source>
</evidence>
<keyword evidence="6" id="KW-0865">Zymogen</keyword>
<evidence type="ECO:0000256" key="3">
    <source>
        <dbReference type="ARBA" id="ARBA00022801"/>
    </source>
</evidence>
<accession>A0ABS8W7F9</accession>
<dbReference type="InterPro" id="IPR013856">
    <property type="entry name" value="Peptidase_M4_domain"/>
</dbReference>
<name>A0ABS8W7F9_9GAMM</name>
<evidence type="ECO:0000313" key="8">
    <source>
        <dbReference type="EMBL" id="MCE2594493.1"/>
    </source>
</evidence>
<dbReference type="EMBL" id="JAIMJA010000005">
    <property type="protein sequence ID" value="MCE2594493.1"/>
    <property type="molecule type" value="Genomic_DNA"/>
</dbReference>
<keyword evidence="5" id="KW-0482">Metalloprotease</keyword>
<dbReference type="Pfam" id="PF18911">
    <property type="entry name" value="PKD_4"/>
    <property type="match status" value="1"/>
</dbReference>
<dbReference type="InterPro" id="IPR000601">
    <property type="entry name" value="PKD_dom"/>
</dbReference>
<evidence type="ECO:0000256" key="5">
    <source>
        <dbReference type="ARBA" id="ARBA00023049"/>
    </source>
</evidence>
<dbReference type="InterPro" id="IPR027268">
    <property type="entry name" value="Peptidase_M4/M1_CTD_sf"/>
</dbReference>
<dbReference type="CDD" id="cd00146">
    <property type="entry name" value="PKD"/>
    <property type="match status" value="1"/>
</dbReference>
<keyword evidence="2" id="KW-0479">Metal-binding</keyword>
<reference evidence="8 9" key="1">
    <citation type="journal article" date="2022" name="Environ. Microbiol. Rep.">
        <title>Eco-phylogenetic analyses reveal divergent evolution of vitamin B12 metabolism in the marine bacterial family 'Psychromonadaceae'.</title>
        <authorList>
            <person name="Jin X."/>
            <person name="Yang Y."/>
            <person name="Cao H."/>
            <person name="Gao B."/>
            <person name="Zhao Z."/>
        </authorList>
    </citation>
    <scope>NUCLEOTIDE SEQUENCE [LARGE SCALE GENOMIC DNA]</scope>
    <source>
        <strain evidence="8 9">MKS20</strain>
    </source>
</reference>
<proteinExistence type="predicted"/>
<dbReference type="InterPro" id="IPR045474">
    <property type="entry name" value="GEVED"/>
</dbReference>
<dbReference type="SUPFAM" id="SSF55486">
    <property type="entry name" value="Metalloproteases ('zincins'), catalytic domain"/>
    <property type="match status" value="1"/>
</dbReference>
<dbReference type="SUPFAM" id="SSF49299">
    <property type="entry name" value="PKD domain"/>
    <property type="match status" value="1"/>
</dbReference>
<feature type="domain" description="PKD" evidence="7">
    <location>
        <begin position="525"/>
        <end position="576"/>
    </location>
</feature>
<evidence type="ECO:0000256" key="6">
    <source>
        <dbReference type="ARBA" id="ARBA00023145"/>
    </source>
</evidence>
<evidence type="ECO:0000256" key="1">
    <source>
        <dbReference type="ARBA" id="ARBA00022670"/>
    </source>
</evidence>
<keyword evidence="4" id="KW-0862">Zinc</keyword>
<evidence type="ECO:0000259" key="7">
    <source>
        <dbReference type="PROSITE" id="PS50093"/>
    </source>
</evidence>
<keyword evidence="3" id="KW-0378">Hydrolase</keyword>
<dbReference type="Gene3D" id="1.10.390.10">
    <property type="entry name" value="Neutral Protease Domain 2"/>
    <property type="match status" value="1"/>
</dbReference>
<dbReference type="RefSeq" id="WP_233052033.1">
    <property type="nucleotide sequence ID" value="NZ_JAIMJA010000005.1"/>
</dbReference>
<dbReference type="PANTHER" id="PTHR33794">
    <property type="entry name" value="BACILLOLYSIN"/>
    <property type="match status" value="1"/>
</dbReference>
<dbReference type="Gene3D" id="2.60.40.10">
    <property type="entry name" value="Immunoglobulins"/>
    <property type="match status" value="1"/>
</dbReference>
<evidence type="ECO:0000313" key="9">
    <source>
        <dbReference type="Proteomes" id="UP001201273"/>
    </source>
</evidence>
<evidence type="ECO:0000256" key="2">
    <source>
        <dbReference type="ARBA" id="ARBA00022723"/>
    </source>
</evidence>
<dbReference type="InterPro" id="IPR050728">
    <property type="entry name" value="Zinc_Metalloprotease_M4"/>
</dbReference>
<keyword evidence="9" id="KW-1185">Reference proteome</keyword>
<dbReference type="Proteomes" id="UP001201273">
    <property type="component" value="Unassembled WGS sequence"/>
</dbReference>
<dbReference type="InterPro" id="IPR013783">
    <property type="entry name" value="Ig-like_fold"/>
</dbReference>
<dbReference type="PANTHER" id="PTHR33794:SF1">
    <property type="entry name" value="BACILLOLYSIN"/>
    <property type="match status" value="1"/>
</dbReference>
<dbReference type="Pfam" id="PF20009">
    <property type="entry name" value="GEVED"/>
    <property type="match status" value="1"/>
</dbReference>
<dbReference type="InterPro" id="IPR001570">
    <property type="entry name" value="Peptidase_M4_C_domain"/>
</dbReference>
<comment type="caution">
    <text evidence="8">The sequence shown here is derived from an EMBL/GenBank/DDBJ whole genome shotgun (WGS) entry which is preliminary data.</text>
</comment>
<dbReference type="InterPro" id="IPR022409">
    <property type="entry name" value="PKD/Chitinase_dom"/>
</dbReference>
<dbReference type="PROSITE" id="PS51257">
    <property type="entry name" value="PROKAR_LIPOPROTEIN"/>
    <property type="match status" value="1"/>
</dbReference>
<gene>
    <name evidence="8" type="ORF">K6Y31_06670</name>
</gene>
<dbReference type="Pfam" id="PF01447">
    <property type="entry name" value="Peptidase_M4"/>
    <property type="match status" value="1"/>
</dbReference>
<dbReference type="Pfam" id="PF02868">
    <property type="entry name" value="Peptidase_M4_C"/>
    <property type="match status" value="1"/>
</dbReference>
<protein>
    <submittedName>
        <fullName evidence="8">PKD domain-containing protein</fullName>
    </submittedName>
</protein>
<dbReference type="InterPro" id="IPR035986">
    <property type="entry name" value="PKD_dom_sf"/>
</dbReference>
<organism evidence="8 9">
    <name type="scientific">Motilimonas cestriensis</name>
    <dbReference type="NCBI Taxonomy" id="2742685"/>
    <lineage>
        <taxon>Bacteria</taxon>
        <taxon>Pseudomonadati</taxon>
        <taxon>Pseudomonadota</taxon>
        <taxon>Gammaproteobacteria</taxon>
        <taxon>Alteromonadales</taxon>
        <taxon>Alteromonadales genera incertae sedis</taxon>
        <taxon>Motilimonas</taxon>
    </lineage>
</organism>
<dbReference type="Gene3D" id="3.10.170.10">
    <property type="match status" value="1"/>
</dbReference>
<dbReference type="SMART" id="SM00089">
    <property type="entry name" value="PKD"/>
    <property type="match status" value="1"/>
</dbReference>
<sequence>MNLLHSKRITFRYIYFTGIFLLLTACGGGSTPSFTDGPKDPIIDEPKDPIIDEPKDPITDEPSNPIINKPTNQISHAYFLDQDGATGKISGTVTLQAPEVDESSPAKPESVWVYWADAQGNKFGEAWLKTNSNDIYQLEIPINTTIPKDISSLLLYPSNVIGQASEGTLVTFRDFTSNVLLSGMGGNEKSAWEYGIQRPKIPIQRLSNGLCIFDNGLVSVTHMNNTKENNYQSVNHYLQPKEPDDQAFPPFSFLCDEQPVHNSDHITDEVGVWTYSAINDAMFYGTVAYHAFVKYLNEPPWDEKVRLRVHYDDLYSNNAFWDGAYANFSDAYLQFYSTVSLDIVAHEISHGVLSRISPLNIFQEDISVDARTIHEAFGDISGVMAKYELTGNDNWIHGQETHGPVRQLNQIQTEPDAITSFLDYEKAGDNYYLRIGMLTYPFYLLSQEWGVEVAYNVYIHAAKNCWPTTVTLPQAAQCIKQQAGDLGLSEDTVITAFKTVKIKLFEEGVLSHFTAEQFKLRTQFYDNSQTTNQVTEWLWDFGDGHTSNEQNPEHTFAQPGNYQVTLTVRDQSNNQTHFQDSFVRTIAVTDQYCAIGSLETENSIAHVTINNLDINFDPNEANYTETPIILDGVQDLVIDIKGNNQSSSKAITWKVWIDLNDNGIFGDTNEELVIKEETENELSYQFQAQVDLSRLPNDNTPKYMRISGDYGAMTTPCQSNIGEALDLTINW</sequence>
<dbReference type="PROSITE" id="PS50093">
    <property type="entry name" value="PKD"/>
    <property type="match status" value="1"/>
</dbReference>
<keyword evidence="1" id="KW-0645">Protease</keyword>